<dbReference type="SUPFAM" id="SSF50939">
    <property type="entry name" value="Sialidases"/>
    <property type="match status" value="1"/>
</dbReference>
<name>A0AA91DDR4_9GAMM</name>
<keyword evidence="2" id="KW-1185">Reference proteome</keyword>
<accession>A0AA91DDR4</accession>
<dbReference type="AlphaFoldDB" id="A0AA91DDR4"/>
<evidence type="ECO:0000313" key="2">
    <source>
        <dbReference type="Proteomes" id="UP000077734"/>
    </source>
</evidence>
<proteinExistence type="predicted"/>
<dbReference type="InterPro" id="IPR011749">
    <property type="entry name" value="CHP02243"/>
</dbReference>
<evidence type="ECO:0000313" key="1">
    <source>
        <dbReference type="EMBL" id="OAI27738.1"/>
    </source>
</evidence>
<dbReference type="InterPro" id="IPR036278">
    <property type="entry name" value="Sialidase_sf"/>
</dbReference>
<evidence type="ECO:0008006" key="3">
    <source>
        <dbReference type="Google" id="ProtNLM"/>
    </source>
</evidence>
<organism evidence="1 2">
    <name type="scientific">Methylomonas koyamae</name>
    <dbReference type="NCBI Taxonomy" id="702114"/>
    <lineage>
        <taxon>Bacteria</taxon>
        <taxon>Pseudomonadati</taxon>
        <taxon>Pseudomonadota</taxon>
        <taxon>Gammaproteobacteria</taxon>
        <taxon>Methylococcales</taxon>
        <taxon>Methylococcaceae</taxon>
        <taxon>Methylomonas</taxon>
    </lineage>
</organism>
<dbReference type="NCBIfam" id="TIGR02243">
    <property type="entry name" value="putative baseplate assembly protein"/>
    <property type="match status" value="1"/>
</dbReference>
<dbReference type="RefSeq" id="WP_064026089.1">
    <property type="nucleotide sequence ID" value="NZ_LUUL01000062.1"/>
</dbReference>
<gene>
    <name evidence="1" type="ORF">A1356_08545</name>
</gene>
<dbReference type="EMBL" id="LUUL01000062">
    <property type="protein sequence ID" value="OAI27738.1"/>
    <property type="molecule type" value="Genomic_DNA"/>
</dbReference>
<reference evidence="1 2" key="1">
    <citation type="submission" date="2016-03" db="EMBL/GenBank/DDBJ databases">
        <authorList>
            <person name="Heylen K."/>
            <person name="De Vos P."/>
            <person name="Vekeman B."/>
        </authorList>
    </citation>
    <scope>NUCLEOTIDE SEQUENCE [LARGE SCALE GENOMIC DNA]</scope>
    <source>
        <strain evidence="1 2">R-49807</strain>
    </source>
</reference>
<dbReference type="Proteomes" id="UP000077734">
    <property type="component" value="Unassembled WGS sequence"/>
</dbReference>
<protein>
    <recommendedName>
        <fullName evidence="3">Baseplate assembly protein</fullName>
    </recommendedName>
</protein>
<comment type="caution">
    <text evidence="1">The sequence shown here is derived from an EMBL/GenBank/DDBJ whole genome shotgun (WGS) entry which is preliminary data.</text>
</comment>
<sequence>MTYLTPPNLDDRRFADLLQEARDRIRQQCPDWTDLSPSDPGMVLLETFAHLTEIMIYRLNRLPEKAYIEFLNLIGVRLQPPAAAVTRLVFSLPKPLGHAVEIPKGVRVTLGRAGSGREPPIFTTSEAVTIPAGSTSAESVAYHCDWVRGELAGKSSGLQGFFVNAKRPPIVAPNRDGLDLVVAVEAGPDEIEDHTAALEYDGKSYIVWREAENFANPGSDGRVYLVDRLTGKIMFTPALRLPDPAGGMTPLQTLAQIPPAGREIRLWYRRGGGAEGNLAANTLNTLKDPIVGVAVTNPEPAAGGKAAETLENALIRGPQQIHSLERVVTARDYALLAVHCSGAANRAKAFTRADIWSHARPGTVEVLIVPNLPAPDDYSAPLTAEQLYALESEEARLRIQNALAERRPLGTECQVSWARYKNVTVRAQIVTHREEDPQNLKDRLLRKLYRGINPIEANSAQPWPFGQPLRVFDVYKILGDDPGVKSVNDVRLSVEHAPNADVGALCADAFQSKTWYSATPAGLFRSSNDGEGWELIEAFAGEKIDAIKAWPKEAGAGPNHAGLLAISSRLPGSASRVRVSLDCGESWLDYVQTNFLVEDMAWVERDAKLALLLATEKGLFELGVPWDPAAGPKPVQFDAEDNEIPLYAVTVSADPSGLVNVALAAGNNRGIYLSNNGGRAGSFSAIGLKGELVRLLAVQNQGGHSYLWAGIGAPGTDPGKGCFRWRLTGTSDNNEGWKGFQAGWQAGSCNGLAFVGEEVFAASQRLGVLSLNTNSAAPAWKAPDAKCGLPVRDVGRFQAVDAIAAAPAGKAPLMCGGVEGLYLRGAAGEFRNCSADSFPDIVTVPCNWLLCSGAHALEVVSEDETPSD</sequence>